<evidence type="ECO:0000259" key="2">
    <source>
        <dbReference type="Pfam" id="PF07859"/>
    </source>
</evidence>
<name>A0A512B5A8_9BACT</name>
<sequence>MVYKYQVNGRNVFNLGPKHQCAGKHILYLHGGAYVQNFKKPHWDFLALLVKEINCTITAPDYPLAPAFTYVETFAMVEALYQEMILKVNPADFILMGDSAGGGLGLALAQKMKADQVNQPSQIILLSPWLDLTLSNPDIVTIDPKDSFLEVESLQTVGKVYAGDTNPDCYLLSPINGLLEGLGKISIFIGTKDILLADARKFKTLAESKGVCINYYEYADMVHVWMLLNFPESKKAKQQIMDLVRQY</sequence>
<dbReference type="PANTHER" id="PTHR48081">
    <property type="entry name" value="AB HYDROLASE SUPERFAMILY PROTEIN C4A8.06C"/>
    <property type="match status" value="1"/>
</dbReference>
<evidence type="ECO:0000313" key="4">
    <source>
        <dbReference type="Proteomes" id="UP000321532"/>
    </source>
</evidence>
<feature type="domain" description="Alpha/beta hydrolase fold-3" evidence="2">
    <location>
        <begin position="26"/>
        <end position="226"/>
    </location>
</feature>
<dbReference type="InterPro" id="IPR050300">
    <property type="entry name" value="GDXG_lipolytic_enzyme"/>
</dbReference>
<reference evidence="3 4" key="1">
    <citation type="submission" date="2019-07" db="EMBL/GenBank/DDBJ databases">
        <title>Whole genome shotgun sequence of Adhaeribacter aerolatus NBRC 106133.</title>
        <authorList>
            <person name="Hosoyama A."/>
            <person name="Uohara A."/>
            <person name="Ohji S."/>
            <person name="Ichikawa N."/>
        </authorList>
    </citation>
    <scope>NUCLEOTIDE SEQUENCE [LARGE SCALE GENOMIC DNA]</scope>
    <source>
        <strain evidence="3 4">NBRC 106133</strain>
    </source>
</reference>
<dbReference type="Proteomes" id="UP000321532">
    <property type="component" value="Unassembled WGS sequence"/>
</dbReference>
<evidence type="ECO:0000256" key="1">
    <source>
        <dbReference type="ARBA" id="ARBA00022801"/>
    </source>
</evidence>
<protein>
    <recommendedName>
        <fullName evidence="2">Alpha/beta hydrolase fold-3 domain-containing protein</fullName>
    </recommendedName>
</protein>
<keyword evidence="1" id="KW-0378">Hydrolase</keyword>
<organism evidence="3 4">
    <name type="scientific">Adhaeribacter aerolatus</name>
    <dbReference type="NCBI Taxonomy" id="670289"/>
    <lineage>
        <taxon>Bacteria</taxon>
        <taxon>Pseudomonadati</taxon>
        <taxon>Bacteroidota</taxon>
        <taxon>Cytophagia</taxon>
        <taxon>Cytophagales</taxon>
        <taxon>Hymenobacteraceae</taxon>
        <taxon>Adhaeribacter</taxon>
    </lineage>
</organism>
<dbReference type="EMBL" id="BJYS01000052">
    <property type="protein sequence ID" value="GEO07156.1"/>
    <property type="molecule type" value="Genomic_DNA"/>
</dbReference>
<dbReference type="InterPro" id="IPR029058">
    <property type="entry name" value="AB_hydrolase_fold"/>
</dbReference>
<dbReference type="Gene3D" id="3.40.50.1820">
    <property type="entry name" value="alpha/beta hydrolase"/>
    <property type="match status" value="1"/>
</dbReference>
<proteinExistence type="predicted"/>
<accession>A0A512B5A8</accession>
<comment type="caution">
    <text evidence="3">The sequence shown here is derived from an EMBL/GenBank/DDBJ whole genome shotgun (WGS) entry which is preliminary data.</text>
</comment>
<dbReference type="GO" id="GO:0016787">
    <property type="term" value="F:hydrolase activity"/>
    <property type="evidence" value="ECO:0007669"/>
    <property type="project" value="UniProtKB-KW"/>
</dbReference>
<dbReference type="Pfam" id="PF07859">
    <property type="entry name" value="Abhydrolase_3"/>
    <property type="match status" value="1"/>
</dbReference>
<keyword evidence="4" id="KW-1185">Reference proteome</keyword>
<gene>
    <name evidence="3" type="ORF">AAE02nite_48200</name>
</gene>
<dbReference type="SUPFAM" id="SSF53474">
    <property type="entry name" value="alpha/beta-Hydrolases"/>
    <property type="match status" value="1"/>
</dbReference>
<dbReference type="InterPro" id="IPR013094">
    <property type="entry name" value="AB_hydrolase_3"/>
</dbReference>
<evidence type="ECO:0000313" key="3">
    <source>
        <dbReference type="EMBL" id="GEO07156.1"/>
    </source>
</evidence>
<dbReference type="PANTHER" id="PTHR48081:SF8">
    <property type="entry name" value="ALPHA_BETA HYDROLASE FOLD-3 DOMAIN-CONTAINING PROTEIN-RELATED"/>
    <property type="match status" value="1"/>
</dbReference>
<dbReference type="AlphaFoldDB" id="A0A512B5A8"/>